<accession>A0ACB8SNR5</accession>
<keyword evidence="2" id="KW-1185">Reference proteome</keyword>
<dbReference type="Proteomes" id="UP000814140">
    <property type="component" value="Unassembled WGS sequence"/>
</dbReference>
<gene>
    <name evidence="1" type="ORF">BV25DRAFT_1920134</name>
</gene>
<comment type="caution">
    <text evidence="1">The sequence shown here is derived from an EMBL/GenBank/DDBJ whole genome shotgun (WGS) entry which is preliminary data.</text>
</comment>
<dbReference type="EMBL" id="MU277247">
    <property type="protein sequence ID" value="KAI0057421.1"/>
    <property type="molecule type" value="Genomic_DNA"/>
</dbReference>
<evidence type="ECO:0000313" key="1">
    <source>
        <dbReference type="EMBL" id="KAI0057421.1"/>
    </source>
</evidence>
<protein>
    <submittedName>
        <fullName evidence="1">Uncharacterized protein</fullName>
    </submittedName>
</protein>
<reference evidence="1" key="2">
    <citation type="journal article" date="2022" name="New Phytol.">
        <title>Evolutionary transition to the ectomycorrhizal habit in the genomes of a hyperdiverse lineage of mushroom-forming fungi.</title>
        <authorList>
            <person name="Looney B."/>
            <person name="Miyauchi S."/>
            <person name="Morin E."/>
            <person name="Drula E."/>
            <person name="Courty P.E."/>
            <person name="Kohler A."/>
            <person name="Kuo A."/>
            <person name="LaButti K."/>
            <person name="Pangilinan J."/>
            <person name="Lipzen A."/>
            <person name="Riley R."/>
            <person name="Andreopoulos W."/>
            <person name="He G."/>
            <person name="Johnson J."/>
            <person name="Nolan M."/>
            <person name="Tritt A."/>
            <person name="Barry K.W."/>
            <person name="Grigoriev I.V."/>
            <person name="Nagy L.G."/>
            <person name="Hibbett D."/>
            <person name="Henrissat B."/>
            <person name="Matheny P.B."/>
            <person name="Labbe J."/>
            <person name="Martin F.M."/>
        </authorList>
    </citation>
    <scope>NUCLEOTIDE SEQUENCE</scope>
    <source>
        <strain evidence="1">HHB10654</strain>
    </source>
</reference>
<organism evidence="1 2">
    <name type="scientific">Artomyces pyxidatus</name>
    <dbReference type="NCBI Taxonomy" id="48021"/>
    <lineage>
        <taxon>Eukaryota</taxon>
        <taxon>Fungi</taxon>
        <taxon>Dikarya</taxon>
        <taxon>Basidiomycota</taxon>
        <taxon>Agaricomycotina</taxon>
        <taxon>Agaricomycetes</taxon>
        <taxon>Russulales</taxon>
        <taxon>Auriscalpiaceae</taxon>
        <taxon>Artomyces</taxon>
    </lineage>
</organism>
<proteinExistence type="predicted"/>
<evidence type="ECO:0000313" key="2">
    <source>
        <dbReference type="Proteomes" id="UP000814140"/>
    </source>
</evidence>
<sequence length="193" mass="21274">MPAAASVKSDPSAVLRELLGPSIGPSIANTSKESNSENQPAVEHVHSFTIHCPPLTIPILQPAGRCVPFVVNVAYHINPACLDPCHTHDPDAVFHVEADAWLDERKPADPQHSPLRYRKEREKAQAAGQRLSDPNRIDRWRGELMTEHVDEESAVSGYHLFGLAKTVSESSTEDESPPTKIRRTDVEGVNLEH</sequence>
<name>A0ACB8SNR5_9AGAM</name>
<reference evidence="1" key="1">
    <citation type="submission" date="2021-03" db="EMBL/GenBank/DDBJ databases">
        <authorList>
            <consortium name="DOE Joint Genome Institute"/>
            <person name="Ahrendt S."/>
            <person name="Looney B.P."/>
            <person name="Miyauchi S."/>
            <person name="Morin E."/>
            <person name="Drula E."/>
            <person name="Courty P.E."/>
            <person name="Chicoki N."/>
            <person name="Fauchery L."/>
            <person name="Kohler A."/>
            <person name="Kuo A."/>
            <person name="Labutti K."/>
            <person name="Pangilinan J."/>
            <person name="Lipzen A."/>
            <person name="Riley R."/>
            <person name="Andreopoulos W."/>
            <person name="He G."/>
            <person name="Johnson J."/>
            <person name="Barry K.W."/>
            <person name="Grigoriev I.V."/>
            <person name="Nagy L."/>
            <person name="Hibbett D."/>
            <person name="Henrissat B."/>
            <person name="Matheny P.B."/>
            <person name="Labbe J."/>
            <person name="Martin F."/>
        </authorList>
    </citation>
    <scope>NUCLEOTIDE SEQUENCE</scope>
    <source>
        <strain evidence="1">HHB10654</strain>
    </source>
</reference>